<dbReference type="Pfam" id="PF04176">
    <property type="entry name" value="TIP41"/>
    <property type="match status" value="1"/>
</dbReference>
<dbReference type="InterPro" id="IPR007303">
    <property type="entry name" value="TIP41-like"/>
</dbReference>
<evidence type="ECO:0008006" key="4">
    <source>
        <dbReference type="Google" id="ProtNLM"/>
    </source>
</evidence>
<dbReference type="Proteomes" id="UP001174677">
    <property type="component" value="Chromosome 8"/>
</dbReference>
<reference evidence="2 3" key="1">
    <citation type="journal article" date="2023" name="Plant Biotechnol. J.">
        <title>Chromosome-level wild Hevea brasiliensis genome provides new tools for genomic-assisted breeding and valuable loci to elevate rubber yield.</title>
        <authorList>
            <person name="Cheng H."/>
            <person name="Song X."/>
            <person name="Hu Y."/>
            <person name="Wu T."/>
            <person name="Yang Q."/>
            <person name="An Z."/>
            <person name="Feng S."/>
            <person name="Deng Z."/>
            <person name="Wu W."/>
            <person name="Zeng X."/>
            <person name="Tu M."/>
            <person name="Wang X."/>
            <person name="Huang H."/>
        </authorList>
    </citation>
    <scope>NUCLEOTIDE SEQUENCE [LARGE SCALE GENOMIC DNA]</scope>
    <source>
        <strain evidence="2">MT/VB/25A 57/8</strain>
    </source>
</reference>
<comment type="caution">
    <text evidence="2">The sequence shown here is derived from an EMBL/GenBank/DDBJ whole genome shotgun (WGS) entry which is preliminary data.</text>
</comment>
<dbReference type="EMBL" id="JARPOI010000008">
    <property type="protein sequence ID" value="KAJ9175206.1"/>
    <property type="molecule type" value="Genomic_DNA"/>
</dbReference>
<evidence type="ECO:0000256" key="1">
    <source>
        <dbReference type="ARBA" id="ARBA00006658"/>
    </source>
</evidence>
<evidence type="ECO:0000313" key="2">
    <source>
        <dbReference type="EMBL" id="KAJ9175206.1"/>
    </source>
</evidence>
<comment type="similarity">
    <text evidence="1">Belongs to the TIP41 family.</text>
</comment>
<name>A0ABQ9M8H3_HEVBR</name>
<keyword evidence="3" id="KW-1185">Reference proteome</keyword>
<accession>A0ABQ9M8H3</accession>
<protein>
    <recommendedName>
        <fullName evidence="4">TIP41-like protein</fullName>
    </recommendedName>
</protein>
<organism evidence="2 3">
    <name type="scientific">Hevea brasiliensis</name>
    <name type="common">Para rubber tree</name>
    <name type="synonym">Siphonia brasiliensis</name>
    <dbReference type="NCBI Taxonomy" id="3981"/>
    <lineage>
        <taxon>Eukaryota</taxon>
        <taxon>Viridiplantae</taxon>
        <taxon>Streptophyta</taxon>
        <taxon>Embryophyta</taxon>
        <taxon>Tracheophyta</taxon>
        <taxon>Spermatophyta</taxon>
        <taxon>Magnoliopsida</taxon>
        <taxon>eudicotyledons</taxon>
        <taxon>Gunneridae</taxon>
        <taxon>Pentapetalae</taxon>
        <taxon>rosids</taxon>
        <taxon>fabids</taxon>
        <taxon>Malpighiales</taxon>
        <taxon>Euphorbiaceae</taxon>
        <taxon>Crotonoideae</taxon>
        <taxon>Micrandreae</taxon>
        <taxon>Hevea</taxon>
    </lineage>
</organism>
<proteinExistence type="inferred from homology"/>
<evidence type="ECO:0000313" key="3">
    <source>
        <dbReference type="Proteomes" id="UP001174677"/>
    </source>
</evidence>
<dbReference type="InterPro" id="IPR051330">
    <property type="entry name" value="Phosphatase_reg/MetRdx"/>
</dbReference>
<gene>
    <name evidence="2" type="ORF">P3X46_013783</name>
</gene>
<sequence>MAVEVDAKDLKAAAGELLSDGGGRGLRIHGWEIFSRKGSILNSSTLLQWEEKLQTSHLPEMVFGDSSLVLKHDNSGTKIYFNAFDALAGWKQEALPPVEVPAAEKWKFRSKPSQQVILDYDYTFTTPYCGSETIEVDLKKNESEDILETSSSICWEECKGQIDVVSLASKEPILFYDEVVLYEDELADNGESLLTVKVLRVDGVLMRLRDTRMLCTFGDSTNPVILRGSCWREATFQSISAKGYPSDSPAYSDPSIISQRLSVIMHKRQKLKVHGKL</sequence>
<dbReference type="PANTHER" id="PTHR21021">
    <property type="entry name" value="GAF/PUTATIVE CYTOSKELETAL PROTEIN"/>
    <property type="match status" value="1"/>
</dbReference>
<dbReference type="PANTHER" id="PTHR21021:SF16">
    <property type="entry name" value="TIP41-LIKE PROTEIN"/>
    <property type="match status" value="1"/>
</dbReference>